<feature type="transmembrane region" description="Helical" evidence="8">
    <location>
        <begin position="118"/>
        <end position="139"/>
    </location>
</feature>
<evidence type="ECO:0000313" key="10">
    <source>
        <dbReference type="Proteomes" id="UP001145050"/>
    </source>
</evidence>
<evidence type="ECO:0000256" key="7">
    <source>
        <dbReference type="ARBA" id="ARBA00023136"/>
    </source>
</evidence>
<keyword evidence="6 8" id="KW-1133">Transmembrane helix</keyword>
<feature type="transmembrane region" description="Helical" evidence="8">
    <location>
        <begin position="237"/>
        <end position="266"/>
    </location>
</feature>
<organism evidence="9 10">
    <name type="scientific">Terrihalobacillus insolitus</name>
    <dbReference type="NCBI Taxonomy" id="2950438"/>
    <lineage>
        <taxon>Bacteria</taxon>
        <taxon>Bacillati</taxon>
        <taxon>Bacillota</taxon>
        <taxon>Bacilli</taxon>
        <taxon>Bacillales</taxon>
        <taxon>Bacillaceae</taxon>
        <taxon>Terrihalobacillus</taxon>
    </lineage>
</organism>
<reference evidence="9" key="1">
    <citation type="submission" date="2022-06" db="EMBL/GenBank/DDBJ databases">
        <title>Aquibacillus sp. a new bacterium isolated from soil saline samples.</title>
        <authorList>
            <person name="Galisteo C."/>
            <person name="De La Haba R."/>
            <person name="Sanchez-Porro C."/>
            <person name="Ventosa A."/>
        </authorList>
    </citation>
    <scope>NUCLEOTIDE SEQUENCE</scope>
    <source>
        <strain evidence="9">3ASR75-11</strain>
    </source>
</reference>
<feature type="transmembrane region" description="Helical" evidence="8">
    <location>
        <begin position="94"/>
        <end position="112"/>
    </location>
</feature>
<evidence type="ECO:0000256" key="1">
    <source>
        <dbReference type="ARBA" id="ARBA00004651"/>
    </source>
</evidence>
<dbReference type="Proteomes" id="UP001145050">
    <property type="component" value="Unassembled WGS sequence"/>
</dbReference>
<evidence type="ECO:0000256" key="5">
    <source>
        <dbReference type="ARBA" id="ARBA00022692"/>
    </source>
</evidence>
<feature type="transmembrane region" description="Helical" evidence="8">
    <location>
        <begin position="12"/>
        <end position="35"/>
    </location>
</feature>
<dbReference type="EMBL" id="JAMQKB010000001">
    <property type="protein sequence ID" value="MDC3423372.1"/>
    <property type="molecule type" value="Genomic_DNA"/>
</dbReference>
<dbReference type="Pfam" id="PF01032">
    <property type="entry name" value="FecCD"/>
    <property type="match status" value="1"/>
</dbReference>
<keyword evidence="3" id="KW-0813">Transport</keyword>
<evidence type="ECO:0000256" key="2">
    <source>
        <dbReference type="ARBA" id="ARBA00007935"/>
    </source>
</evidence>
<feature type="transmembrane region" description="Helical" evidence="8">
    <location>
        <begin position="278"/>
        <end position="301"/>
    </location>
</feature>
<feature type="transmembrane region" description="Helical" evidence="8">
    <location>
        <begin position="194"/>
        <end position="212"/>
    </location>
</feature>
<feature type="transmembrane region" description="Helical" evidence="8">
    <location>
        <begin position="307"/>
        <end position="325"/>
    </location>
</feature>
<dbReference type="InterPro" id="IPR000522">
    <property type="entry name" value="ABC_transptr_permease_BtuC"/>
</dbReference>
<dbReference type="FunFam" id="1.10.3470.10:FF:000001">
    <property type="entry name" value="Vitamin B12 ABC transporter permease BtuC"/>
    <property type="match status" value="1"/>
</dbReference>
<evidence type="ECO:0000256" key="6">
    <source>
        <dbReference type="ARBA" id="ARBA00022989"/>
    </source>
</evidence>
<keyword evidence="7 8" id="KW-0472">Membrane</keyword>
<accession>A0A9X3WNP8</accession>
<dbReference type="GO" id="GO:0033214">
    <property type="term" value="P:siderophore-iron import into cell"/>
    <property type="evidence" value="ECO:0007669"/>
    <property type="project" value="TreeGrafter"/>
</dbReference>
<dbReference type="CDD" id="cd06550">
    <property type="entry name" value="TM_ABC_iron-siderophores_like"/>
    <property type="match status" value="1"/>
</dbReference>
<evidence type="ECO:0000256" key="8">
    <source>
        <dbReference type="SAM" id="Phobius"/>
    </source>
</evidence>
<dbReference type="RefSeq" id="WP_272435058.1">
    <property type="nucleotide sequence ID" value="NZ_JAMQKB010000001.1"/>
</dbReference>
<gene>
    <name evidence="9" type="ORF">NC797_02475</name>
</gene>
<dbReference type="GO" id="GO:0005886">
    <property type="term" value="C:plasma membrane"/>
    <property type="evidence" value="ECO:0007669"/>
    <property type="project" value="UniProtKB-SubCell"/>
</dbReference>
<dbReference type="PANTHER" id="PTHR30472">
    <property type="entry name" value="FERRIC ENTEROBACTIN TRANSPORT SYSTEM PERMEASE PROTEIN"/>
    <property type="match status" value="1"/>
</dbReference>
<protein>
    <submittedName>
        <fullName evidence="9">Iron chelate uptake ABC transporter family permease subunit</fullName>
    </submittedName>
</protein>
<proteinExistence type="inferred from homology"/>
<evidence type="ECO:0000256" key="4">
    <source>
        <dbReference type="ARBA" id="ARBA00022475"/>
    </source>
</evidence>
<sequence length="331" mass="34376">MSNKKRSSPKAKLVLLFLLTIIVAIIAVGVGAVFISPVELFQSLVGNGDDGSVFIIMNYRLPRIVMALLVGAGLGVSGAILQGIIRNPLASPDVIGITKGAGLAAVIVVLLFPSAPIIMLPIAALAGAAIITIILYLFAYKKGVNSSTLALVGIALGAICQAGIQLLMVKFPVQINAALVWLTGSVWGKSWNDVVLLLPWIVILVPFSILLAKRLDVLNLGDDVAEGLGEPTERTRVILLAVAVALAGSSVAVVGSLGFLGLIAPHIARQLVGNKNQLLLPTSAVMGMLLLLLADALGRGVAPPVEIPAGIFTAVLGAPYFLYLLKKLKAK</sequence>
<name>A0A9X3WNP8_9BACI</name>
<dbReference type="InterPro" id="IPR037294">
    <property type="entry name" value="ABC_BtuC-like"/>
</dbReference>
<dbReference type="GO" id="GO:0022857">
    <property type="term" value="F:transmembrane transporter activity"/>
    <property type="evidence" value="ECO:0007669"/>
    <property type="project" value="InterPro"/>
</dbReference>
<comment type="subcellular location">
    <subcellularLocation>
        <location evidence="1">Cell membrane</location>
        <topology evidence="1">Multi-pass membrane protein</topology>
    </subcellularLocation>
</comment>
<dbReference type="Gene3D" id="1.10.3470.10">
    <property type="entry name" value="ABC transporter involved in vitamin B12 uptake, BtuC"/>
    <property type="match status" value="1"/>
</dbReference>
<dbReference type="SUPFAM" id="SSF81345">
    <property type="entry name" value="ABC transporter involved in vitamin B12 uptake, BtuC"/>
    <property type="match status" value="1"/>
</dbReference>
<dbReference type="AlphaFoldDB" id="A0A9X3WNP8"/>
<feature type="transmembrane region" description="Helical" evidence="8">
    <location>
        <begin position="64"/>
        <end position="85"/>
    </location>
</feature>
<evidence type="ECO:0000256" key="3">
    <source>
        <dbReference type="ARBA" id="ARBA00022448"/>
    </source>
</evidence>
<evidence type="ECO:0000313" key="9">
    <source>
        <dbReference type="EMBL" id="MDC3423372.1"/>
    </source>
</evidence>
<keyword evidence="5 8" id="KW-0812">Transmembrane</keyword>
<comment type="caution">
    <text evidence="9">The sequence shown here is derived from an EMBL/GenBank/DDBJ whole genome shotgun (WGS) entry which is preliminary data.</text>
</comment>
<keyword evidence="10" id="KW-1185">Reference proteome</keyword>
<comment type="similarity">
    <text evidence="2">Belongs to the binding-protein-dependent transport system permease family. FecCD subfamily.</text>
</comment>
<dbReference type="PANTHER" id="PTHR30472:SF37">
    <property type="entry name" value="FE(3+) DICITRATE TRANSPORT SYSTEM PERMEASE PROTEIN FECD-RELATED"/>
    <property type="match status" value="1"/>
</dbReference>
<feature type="transmembrane region" description="Helical" evidence="8">
    <location>
        <begin position="146"/>
        <end position="165"/>
    </location>
</feature>
<feature type="transmembrane region" description="Helical" evidence="8">
    <location>
        <begin position="171"/>
        <end position="187"/>
    </location>
</feature>
<keyword evidence="4" id="KW-1003">Cell membrane</keyword>